<reference evidence="3 4" key="1">
    <citation type="submission" date="2015-12" db="EMBL/GenBank/DDBJ databases">
        <title>A stable core within a dynamic pangenome in Sulfolobus acidocaldarius.</title>
        <authorList>
            <person name="Anderson R."/>
            <person name="Kouris A."/>
            <person name="Seward C."/>
            <person name="Campbell K."/>
            <person name="Whitaker R."/>
        </authorList>
    </citation>
    <scope>NUCLEOTIDE SEQUENCE [LARGE SCALE GENOMIC DNA]</scope>
    <source>
        <strain evidence="1 4">GG12-C01-09</strain>
        <strain evidence="2 3">NG05B_CO5_07</strain>
    </source>
</reference>
<evidence type="ECO:0000313" key="4">
    <source>
        <dbReference type="Proteomes" id="UP000065473"/>
    </source>
</evidence>
<sequence length="68" mass="7943">MVLVETTNAVWKKVYLLKELRVDEAKLIINVLKNDLTRLVRVHEYARYVDEVLKLSLTEELPVMALCT</sequence>
<evidence type="ECO:0000313" key="3">
    <source>
        <dbReference type="Proteomes" id="UP000060043"/>
    </source>
</evidence>
<dbReference type="RefSeq" id="WP_015385736.1">
    <property type="nucleotide sequence ID" value="NZ_BHWZ01000005.1"/>
</dbReference>
<dbReference type="Proteomes" id="UP000060043">
    <property type="component" value="Chromosome"/>
</dbReference>
<dbReference type="EMBL" id="CP013694">
    <property type="protein sequence ID" value="ALU29944.1"/>
    <property type="molecule type" value="Genomic_DNA"/>
</dbReference>
<evidence type="ECO:0000313" key="2">
    <source>
        <dbReference type="EMBL" id="ALU32687.1"/>
    </source>
</evidence>
<dbReference type="Proteomes" id="UP000065473">
    <property type="component" value="Chromosome"/>
</dbReference>
<protein>
    <submittedName>
        <fullName evidence="2">Uncharacterized protein</fullName>
    </submittedName>
</protein>
<organism evidence="2 3">
    <name type="scientific">Sulfolobus acidocaldarius</name>
    <dbReference type="NCBI Taxonomy" id="2285"/>
    <lineage>
        <taxon>Archaea</taxon>
        <taxon>Thermoproteota</taxon>
        <taxon>Thermoprotei</taxon>
        <taxon>Sulfolobales</taxon>
        <taxon>Sulfolobaceae</taxon>
        <taxon>Sulfolobus</taxon>
    </lineage>
</organism>
<accession>A0A0U3HCK3</accession>
<dbReference type="GeneID" id="14552461"/>
<name>A0A0U3HCK3_9CREN</name>
<dbReference type="EMBL" id="CP013695">
    <property type="protein sequence ID" value="ALU32687.1"/>
    <property type="molecule type" value="Genomic_DNA"/>
</dbReference>
<gene>
    <name evidence="1" type="ORF">ATY89_08335</name>
    <name evidence="2" type="ORF">ATZ20_11350</name>
</gene>
<evidence type="ECO:0000313" key="1">
    <source>
        <dbReference type="EMBL" id="ALU29944.1"/>
    </source>
</evidence>
<dbReference type="AlphaFoldDB" id="A0A0U3HCK3"/>
<proteinExistence type="predicted"/>